<dbReference type="Gene3D" id="3.20.20.70">
    <property type="entry name" value="Aldolase class I"/>
    <property type="match status" value="1"/>
</dbReference>
<dbReference type="SUPFAM" id="SSF51395">
    <property type="entry name" value="FMN-linked oxidoreductases"/>
    <property type="match status" value="1"/>
</dbReference>
<name>U2EB92_9MOLU</name>
<evidence type="ECO:0000313" key="7">
    <source>
        <dbReference type="EMBL" id="ERJ12056.1"/>
    </source>
</evidence>
<sequence length="344" mass="38404">MSKLFSKITVNDLEFNNRVVMAPMCTYSSDETGEVQPWHMVHYVTRAVGGVGLIILEATSVEKRGRISPNDLGIWNDSQVKGLKNLVEQCHSEGAKVAVQLGHAGRKYGADGEVAIAPSPIDFSERYETPSEMSKEDINTVIQAFKEAARRADIAGFDSIQLHGAHGYLINQFISPLANTRTDEYGGSLENRARFLLEVLEEVNQVWPKEKPIMLRVSAEEYKDHGNHPEDLVKIINLVKDKGLDIIDVSSGGVVMADINVYPGYQLKFSEIIRKGTGLKTIAGGLVTVSDLAESALQNEQADFIFLGRELLRNPYWALHAPYELNDEVEWPFQYKRSRVIRKG</sequence>
<dbReference type="InParanoid" id="U2EB92"/>
<feature type="domain" description="NADH:flavin oxidoreductase/NADH oxidase N-terminal" evidence="6">
    <location>
        <begin position="3"/>
        <end position="327"/>
    </location>
</feature>
<dbReference type="GO" id="GO:0010181">
    <property type="term" value="F:FMN binding"/>
    <property type="evidence" value="ECO:0007669"/>
    <property type="project" value="InterPro"/>
</dbReference>
<evidence type="ECO:0000256" key="4">
    <source>
        <dbReference type="ARBA" id="ARBA00022857"/>
    </source>
</evidence>
<dbReference type="InterPro" id="IPR013785">
    <property type="entry name" value="Aldolase_TIM"/>
</dbReference>
<keyword evidence="2" id="KW-0285">Flavoprotein</keyword>
<comment type="cofactor">
    <cofactor evidence="1">
        <name>FMN</name>
        <dbReference type="ChEBI" id="CHEBI:58210"/>
    </cofactor>
</comment>
<dbReference type="InterPro" id="IPR044152">
    <property type="entry name" value="YqjM-like"/>
</dbReference>
<organism evidence="7 8">
    <name type="scientific">Haloplasma contractile SSD-17B</name>
    <dbReference type="NCBI Taxonomy" id="1033810"/>
    <lineage>
        <taxon>Bacteria</taxon>
        <taxon>Bacillati</taxon>
        <taxon>Mycoplasmatota</taxon>
        <taxon>Mollicutes</taxon>
        <taxon>Haloplasmatales</taxon>
        <taxon>Haloplasmataceae</taxon>
        <taxon>Haloplasma</taxon>
    </lineage>
</organism>
<evidence type="ECO:0000313" key="8">
    <source>
        <dbReference type="Proteomes" id="UP000005707"/>
    </source>
</evidence>
<dbReference type="GO" id="GO:0050661">
    <property type="term" value="F:NADP binding"/>
    <property type="evidence" value="ECO:0007669"/>
    <property type="project" value="InterPro"/>
</dbReference>
<dbReference type="EMBL" id="AFNU02000006">
    <property type="protein sequence ID" value="ERJ12056.1"/>
    <property type="molecule type" value="Genomic_DNA"/>
</dbReference>
<keyword evidence="4" id="KW-0521">NADP</keyword>
<keyword evidence="8" id="KW-1185">Reference proteome</keyword>
<dbReference type="AlphaFoldDB" id="U2EB92"/>
<dbReference type="GO" id="GO:0003959">
    <property type="term" value="F:NADPH dehydrogenase activity"/>
    <property type="evidence" value="ECO:0007669"/>
    <property type="project" value="InterPro"/>
</dbReference>
<dbReference type="PANTHER" id="PTHR43303">
    <property type="entry name" value="NADPH DEHYDROGENASE C23G7.10C-RELATED"/>
    <property type="match status" value="1"/>
</dbReference>
<dbReference type="RefSeq" id="WP_008827338.1">
    <property type="nucleotide sequence ID" value="NZ_AFNU02000006.1"/>
</dbReference>
<comment type="caution">
    <text evidence="7">The sequence shown here is derived from an EMBL/GenBank/DDBJ whole genome shotgun (WGS) entry which is preliminary data.</text>
</comment>
<dbReference type="Proteomes" id="UP000005707">
    <property type="component" value="Unassembled WGS sequence"/>
</dbReference>
<evidence type="ECO:0000256" key="2">
    <source>
        <dbReference type="ARBA" id="ARBA00022630"/>
    </source>
</evidence>
<evidence type="ECO:0000259" key="6">
    <source>
        <dbReference type="Pfam" id="PF00724"/>
    </source>
</evidence>
<dbReference type="PANTHER" id="PTHR43303:SF4">
    <property type="entry name" value="NADPH DEHYDROGENASE C23G7.10C-RELATED"/>
    <property type="match status" value="1"/>
</dbReference>
<dbReference type="FunCoup" id="U2EB92">
    <property type="interactions" value="140"/>
</dbReference>
<dbReference type="CDD" id="cd02932">
    <property type="entry name" value="OYE_YqiM_FMN"/>
    <property type="match status" value="1"/>
</dbReference>
<dbReference type="Pfam" id="PF00724">
    <property type="entry name" value="Oxidored_FMN"/>
    <property type="match status" value="1"/>
</dbReference>
<gene>
    <name evidence="7" type="primary">namA</name>
    <name evidence="7" type="ORF">HLPCO_001970</name>
</gene>
<evidence type="ECO:0000256" key="5">
    <source>
        <dbReference type="ARBA" id="ARBA00023002"/>
    </source>
</evidence>
<dbReference type="NCBIfam" id="NF010047">
    <property type="entry name" value="PRK13523.1"/>
    <property type="match status" value="1"/>
</dbReference>
<protein>
    <submittedName>
        <fullName evidence="7">NADPH dehydrogenase protein</fullName>
        <ecNumber evidence="7">1.6.99.3</ecNumber>
    </submittedName>
</protein>
<dbReference type="OrthoDB" id="9772736at2"/>
<keyword evidence="5 7" id="KW-0560">Oxidoreductase</keyword>
<proteinExistence type="predicted"/>
<dbReference type="STRING" id="1033810.HLPCO_001970"/>
<dbReference type="eggNOG" id="COG1902">
    <property type="taxonomic scope" value="Bacteria"/>
</dbReference>
<reference evidence="7 8" key="1">
    <citation type="journal article" date="2011" name="J. Bacteriol.">
        <title>Genome sequence of Haloplasma contractile, an unusual contractile bacterium from a deep-sea anoxic brine lake.</title>
        <authorList>
            <person name="Antunes A."/>
            <person name="Alam I."/>
            <person name="El Dorry H."/>
            <person name="Siam R."/>
            <person name="Robertson A."/>
            <person name="Bajic V.B."/>
            <person name="Stingl U."/>
        </authorList>
    </citation>
    <scope>NUCLEOTIDE SEQUENCE [LARGE SCALE GENOMIC DNA]</scope>
    <source>
        <strain evidence="7 8">SSD-17B</strain>
    </source>
</reference>
<accession>U2EB92</accession>
<dbReference type="EC" id="1.6.99.3" evidence="7"/>
<keyword evidence="3" id="KW-0288">FMN</keyword>
<reference evidence="7 8" key="2">
    <citation type="journal article" date="2013" name="PLoS ONE">
        <title>INDIGO - INtegrated Data Warehouse of MIcrobial GenOmes with Examples from the Red Sea Extremophiles.</title>
        <authorList>
            <person name="Alam I."/>
            <person name="Antunes A."/>
            <person name="Kamau A.A."/>
            <person name="Ba Alawi W."/>
            <person name="Kalkatawi M."/>
            <person name="Stingl U."/>
            <person name="Bajic V.B."/>
        </authorList>
    </citation>
    <scope>NUCLEOTIDE SEQUENCE [LARGE SCALE GENOMIC DNA]</scope>
    <source>
        <strain evidence="7 8">SSD-17B</strain>
    </source>
</reference>
<evidence type="ECO:0000256" key="1">
    <source>
        <dbReference type="ARBA" id="ARBA00001917"/>
    </source>
</evidence>
<dbReference type="InterPro" id="IPR001155">
    <property type="entry name" value="OxRdtase_FMN_N"/>
</dbReference>
<evidence type="ECO:0000256" key="3">
    <source>
        <dbReference type="ARBA" id="ARBA00022643"/>
    </source>
</evidence>